<sequence>MRAFTITWRTTCAACWLLASSLPALAAPSPQASQEIGRLLSFVEDSGCTFIRNSSEYPAAEARAHLQKKLDYLERKDLVASSEDFIERAATQSSLSGKPYQVRCATQTRNSADWLNQELRRLRQAP</sequence>
<dbReference type="EMBL" id="WXZT01000006">
    <property type="protein sequence ID" value="MZZ12936.1"/>
    <property type="molecule type" value="Genomic_DNA"/>
</dbReference>
<protein>
    <recommendedName>
        <fullName evidence="4">DUF5329 domain-containing protein</fullName>
    </recommendedName>
</protein>
<reference evidence="2" key="1">
    <citation type="submission" date="2020-01" db="EMBL/GenBank/DDBJ databases">
        <title>Bacteria Cultured from War Wounds Associated with the Conflict in Eastern Ukraine.</title>
        <authorList>
            <person name="Snesrud E."/>
            <person name="Galac M.R."/>
            <person name="Mc Gann P."/>
            <person name="Valentine K."/>
            <person name="Viacheslav K."/>
        </authorList>
    </citation>
    <scope>NUCLEOTIDE SEQUENCE</scope>
    <source>
        <strain evidence="2">VNMU148</strain>
    </source>
</reference>
<keyword evidence="1" id="KW-0732">Signal</keyword>
<feature type="signal peptide" evidence="1">
    <location>
        <begin position="1"/>
        <end position="26"/>
    </location>
</feature>
<proteinExistence type="predicted"/>
<evidence type="ECO:0000313" key="2">
    <source>
        <dbReference type="EMBL" id="MZZ12936.1"/>
    </source>
</evidence>
<dbReference type="AlphaFoldDB" id="A0A6B1Y7B9"/>
<evidence type="ECO:0008006" key="4">
    <source>
        <dbReference type="Google" id="ProtNLM"/>
    </source>
</evidence>
<dbReference type="Proteomes" id="UP000644192">
    <property type="component" value="Unassembled WGS sequence"/>
</dbReference>
<dbReference type="Pfam" id="PF17263">
    <property type="entry name" value="DUF5329"/>
    <property type="match status" value="1"/>
</dbReference>
<evidence type="ECO:0000256" key="1">
    <source>
        <dbReference type="SAM" id="SignalP"/>
    </source>
</evidence>
<gene>
    <name evidence="2" type="ORF">GUL26_11830</name>
</gene>
<evidence type="ECO:0000313" key="3">
    <source>
        <dbReference type="Proteomes" id="UP000644192"/>
    </source>
</evidence>
<feature type="chain" id="PRO_5025379232" description="DUF5329 domain-containing protein" evidence="1">
    <location>
        <begin position="27"/>
        <end position="126"/>
    </location>
</feature>
<accession>A0A6B1Y7B9</accession>
<organism evidence="2 3">
    <name type="scientific">Pseudomonas aeruginosa</name>
    <dbReference type="NCBI Taxonomy" id="287"/>
    <lineage>
        <taxon>Bacteria</taxon>
        <taxon>Pseudomonadati</taxon>
        <taxon>Pseudomonadota</taxon>
        <taxon>Gammaproteobacteria</taxon>
        <taxon>Pseudomonadales</taxon>
        <taxon>Pseudomonadaceae</taxon>
        <taxon>Pseudomonas</taxon>
    </lineage>
</organism>
<dbReference type="InterPro" id="IPR035242">
    <property type="entry name" value="DUF5329"/>
</dbReference>
<comment type="caution">
    <text evidence="2">The sequence shown here is derived from an EMBL/GenBank/DDBJ whole genome shotgun (WGS) entry which is preliminary data.</text>
</comment>
<name>A0A6B1Y7B9_PSEAI</name>